<dbReference type="FunFam" id="1.10.10.10:FF:001336">
    <property type="entry name" value="Epithelium specific ets factor 3, ese3, putative"/>
    <property type="match status" value="1"/>
</dbReference>
<dbReference type="InterPro" id="IPR013761">
    <property type="entry name" value="SAM/pointed_sf"/>
</dbReference>
<feature type="domain" description="PNT" evidence="5">
    <location>
        <begin position="35"/>
        <end position="121"/>
    </location>
</feature>
<evidence type="ECO:0000256" key="3">
    <source>
        <dbReference type="RuleBase" id="RU004019"/>
    </source>
</evidence>
<dbReference type="GO" id="GO:0000981">
    <property type="term" value="F:DNA-binding transcription factor activity, RNA polymerase II-specific"/>
    <property type="evidence" value="ECO:0007669"/>
    <property type="project" value="TreeGrafter"/>
</dbReference>
<dbReference type="EMBL" id="JAATIS010000485">
    <property type="protein sequence ID" value="KAG2468370.1"/>
    <property type="molecule type" value="Genomic_DNA"/>
</dbReference>
<dbReference type="InterPro" id="IPR003118">
    <property type="entry name" value="Pointed_dom"/>
</dbReference>
<dbReference type="InterPro" id="IPR000418">
    <property type="entry name" value="Ets_dom"/>
</dbReference>
<keyword evidence="7" id="KW-1185">Reference proteome</keyword>
<name>A0A8X7XJG1_POLSE</name>
<dbReference type="GO" id="GO:0043565">
    <property type="term" value="F:sequence-specific DNA binding"/>
    <property type="evidence" value="ECO:0007669"/>
    <property type="project" value="InterPro"/>
</dbReference>
<dbReference type="PRINTS" id="PR00454">
    <property type="entry name" value="ETSDOMAIN"/>
</dbReference>
<evidence type="ECO:0000259" key="4">
    <source>
        <dbReference type="PROSITE" id="PS50061"/>
    </source>
</evidence>
<comment type="subcellular location">
    <subcellularLocation>
        <location evidence="3">Nucleus</location>
    </subcellularLocation>
</comment>
<dbReference type="GO" id="GO:0005634">
    <property type="term" value="C:nucleus"/>
    <property type="evidence" value="ECO:0007669"/>
    <property type="project" value="UniProtKB-SubCell"/>
</dbReference>
<proteinExistence type="inferred from homology"/>
<evidence type="ECO:0000313" key="7">
    <source>
        <dbReference type="Proteomes" id="UP000886611"/>
    </source>
</evidence>
<feature type="non-terminal residue" evidence="6">
    <location>
        <position position="431"/>
    </location>
</feature>
<dbReference type="Gene3D" id="1.10.10.10">
    <property type="entry name" value="Winged helix-like DNA-binding domain superfamily/Winged helix DNA-binding domain"/>
    <property type="match status" value="1"/>
</dbReference>
<keyword evidence="3" id="KW-0539">Nucleus</keyword>
<dbReference type="InterPro" id="IPR046328">
    <property type="entry name" value="ETS_fam"/>
</dbReference>
<dbReference type="InterPro" id="IPR036388">
    <property type="entry name" value="WH-like_DNA-bd_sf"/>
</dbReference>
<accession>A0A8X7XJG1</accession>
<dbReference type="PROSITE" id="PS50061">
    <property type="entry name" value="ETS_DOMAIN_3"/>
    <property type="match status" value="1"/>
</dbReference>
<dbReference type="SMART" id="SM00251">
    <property type="entry name" value="SAM_PNT"/>
    <property type="match status" value="1"/>
</dbReference>
<feature type="non-terminal residue" evidence="6">
    <location>
        <position position="1"/>
    </location>
</feature>
<dbReference type="SMART" id="SM00413">
    <property type="entry name" value="ETS"/>
    <property type="match status" value="1"/>
</dbReference>
<dbReference type="PROSITE" id="PS51433">
    <property type="entry name" value="PNT"/>
    <property type="match status" value="1"/>
</dbReference>
<dbReference type="Pfam" id="PF00178">
    <property type="entry name" value="Ets"/>
    <property type="match status" value="1"/>
</dbReference>
<dbReference type="Gene3D" id="1.10.150.50">
    <property type="entry name" value="Transcription Factor, Ets-1"/>
    <property type="match status" value="1"/>
</dbReference>
<dbReference type="SUPFAM" id="SSF47769">
    <property type="entry name" value="SAM/Pointed domain"/>
    <property type="match status" value="1"/>
</dbReference>
<dbReference type="PANTHER" id="PTHR11849:SF13">
    <property type="entry name" value="ETS-RELATED TRANSCRIPTION FACTOR ELF-3"/>
    <property type="match status" value="1"/>
</dbReference>
<dbReference type="PANTHER" id="PTHR11849">
    <property type="entry name" value="ETS"/>
    <property type="match status" value="1"/>
</dbReference>
<organism evidence="6 7">
    <name type="scientific">Polypterus senegalus</name>
    <name type="common">Senegal bichir</name>
    <dbReference type="NCBI Taxonomy" id="55291"/>
    <lineage>
        <taxon>Eukaryota</taxon>
        <taxon>Metazoa</taxon>
        <taxon>Chordata</taxon>
        <taxon>Craniata</taxon>
        <taxon>Vertebrata</taxon>
        <taxon>Euteleostomi</taxon>
        <taxon>Actinopterygii</taxon>
        <taxon>Polypteriformes</taxon>
        <taxon>Polypteridae</taxon>
        <taxon>Polypterus</taxon>
    </lineage>
</organism>
<evidence type="ECO:0000256" key="1">
    <source>
        <dbReference type="ARBA" id="ARBA00005562"/>
    </source>
</evidence>
<sequence length="431" mass="48735">MAATCELSNILTNVMSTMYQTEESQHSLCHGPLLGVQLPSEVLAHSSWYSVLPQLWTKNHVLEWISYHVEKTNYDASTLNMSFCSMDGSELSRLSRESFLSIFGPLGDHLYRNLRELCGFDDELNSLFNDINDILPIDDGSQSLLETVRFGTTLESNLSHLEDKESYDALNLLVNSSSWSDLGYESGPTSPDSLDSSSAASLRFQIPRSPDSGGSDSDIDCTDVKPTIMPESFVKTERNDCKPYKRGRGRPRKMSRGAVDCLEVKKSKHCKYPSSPILLLIKPPIRLTNHPILLPTAPRGTHLWEFIRDILIYPELNNGLMKWEDRTEGVFKFLKSEAVAQLWGQKKKNSSMTYEKLSRAMRYYYKREILERVDGRRLVYKFGKNSSGWKLGEGTIKSLAALSEGWLAKFACFQTSSSVLMVTTYNKPLLC</sequence>
<reference evidence="6 7" key="1">
    <citation type="journal article" date="2021" name="Cell">
        <title>Tracing the genetic footprints of vertebrate landing in non-teleost ray-finned fishes.</title>
        <authorList>
            <person name="Bi X."/>
            <person name="Wang K."/>
            <person name="Yang L."/>
            <person name="Pan H."/>
            <person name="Jiang H."/>
            <person name="Wei Q."/>
            <person name="Fang M."/>
            <person name="Yu H."/>
            <person name="Zhu C."/>
            <person name="Cai Y."/>
            <person name="He Y."/>
            <person name="Gan X."/>
            <person name="Zeng H."/>
            <person name="Yu D."/>
            <person name="Zhu Y."/>
            <person name="Jiang H."/>
            <person name="Qiu Q."/>
            <person name="Yang H."/>
            <person name="Zhang Y.E."/>
            <person name="Wang W."/>
            <person name="Zhu M."/>
            <person name="He S."/>
            <person name="Zhang G."/>
        </authorList>
    </citation>
    <scope>NUCLEOTIDE SEQUENCE [LARGE SCALE GENOMIC DNA]</scope>
    <source>
        <strain evidence="6">Bchr_013</strain>
    </source>
</reference>
<dbReference type="InterPro" id="IPR036390">
    <property type="entry name" value="WH_DNA-bd_sf"/>
</dbReference>
<dbReference type="Pfam" id="PF02198">
    <property type="entry name" value="SAM_PNT"/>
    <property type="match status" value="1"/>
</dbReference>
<gene>
    <name evidence="6" type="primary">Elf3</name>
    <name evidence="6" type="ORF">GTO96_0015631</name>
</gene>
<dbReference type="GO" id="GO:0030154">
    <property type="term" value="P:cell differentiation"/>
    <property type="evidence" value="ECO:0007669"/>
    <property type="project" value="TreeGrafter"/>
</dbReference>
<dbReference type="AlphaFoldDB" id="A0A8X7XJG1"/>
<comment type="caution">
    <text evidence="6">The sequence shown here is derived from an EMBL/GenBank/DDBJ whole genome shotgun (WGS) entry which is preliminary data.</text>
</comment>
<comment type="similarity">
    <text evidence="1 3">Belongs to the ETS family.</text>
</comment>
<evidence type="ECO:0000256" key="2">
    <source>
        <dbReference type="ARBA" id="ARBA00023125"/>
    </source>
</evidence>
<dbReference type="SUPFAM" id="SSF46785">
    <property type="entry name" value="Winged helix' DNA-binding domain"/>
    <property type="match status" value="1"/>
</dbReference>
<protein>
    <submittedName>
        <fullName evidence="6">ELF3 factor</fullName>
    </submittedName>
</protein>
<evidence type="ECO:0000313" key="6">
    <source>
        <dbReference type="EMBL" id="KAG2468370.1"/>
    </source>
</evidence>
<dbReference type="Proteomes" id="UP000886611">
    <property type="component" value="Unassembled WGS sequence"/>
</dbReference>
<evidence type="ECO:0000259" key="5">
    <source>
        <dbReference type="PROSITE" id="PS51433"/>
    </source>
</evidence>
<feature type="domain" description="ETS" evidence="4">
    <location>
        <begin position="301"/>
        <end position="383"/>
    </location>
</feature>
<keyword evidence="2 3" id="KW-0238">DNA-binding</keyword>